<dbReference type="PANTHER" id="PTHR32305:SF15">
    <property type="entry name" value="PROTEIN RHSA-RELATED"/>
    <property type="match status" value="1"/>
</dbReference>
<evidence type="ECO:0000313" key="4">
    <source>
        <dbReference type="Proteomes" id="UP000030428"/>
    </source>
</evidence>
<feature type="domain" description="Teneurin-like YD-shell" evidence="2">
    <location>
        <begin position="122"/>
        <end position="361"/>
    </location>
</feature>
<organism evidence="3 4">
    <name type="scientific">Candidatus Thiomargarita nelsonii</name>
    <dbReference type="NCBI Taxonomy" id="1003181"/>
    <lineage>
        <taxon>Bacteria</taxon>
        <taxon>Pseudomonadati</taxon>
        <taxon>Pseudomonadota</taxon>
        <taxon>Gammaproteobacteria</taxon>
        <taxon>Thiotrichales</taxon>
        <taxon>Thiotrichaceae</taxon>
        <taxon>Thiomargarita</taxon>
    </lineage>
</organism>
<proteinExistence type="predicted"/>
<dbReference type="EMBL" id="JSZA02000228">
    <property type="protein sequence ID" value="TGO02096.1"/>
    <property type="molecule type" value="Genomic_DNA"/>
</dbReference>
<dbReference type="Gene3D" id="2.180.10.10">
    <property type="entry name" value="RHS repeat-associated core"/>
    <property type="match status" value="1"/>
</dbReference>
<keyword evidence="4" id="KW-1185">Reference proteome</keyword>
<dbReference type="PANTHER" id="PTHR32305">
    <property type="match status" value="1"/>
</dbReference>
<dbReference type="InterPro" id="IPR050708">
    <property type="entry name" value="T6SS_VgrG/RHS"/>
</dbReference>
<evidence type="ECO:0000259" key="2">
    <source>
        <dbReference type="Pfam" id="PF25023"/>
    </source>
</evidence>
<reference evidence="3 4" key="1">
    <citation type="journal article" date="2016" name="Front. Microbiol.">
        <title>Single-Cell (Meta-)Genomics of a Dimorphic Candidatus Thiomargarita nelsonii Reveals Genomic Plasticity.</title>
        <authorList>
            <person name="Flood B.E."/>
            <person name="Fliss P."/>
            <person name="Jones D.S."/>
            <person name="Dick G.J."/>
            <person name="Jain S."/>
            <person name="Kaster A.K."/>
            <person name="Winkel M."/>
            <person name="Mussmann M."/>
            <person name="Bailey J."/>
        </authorList>
    </citation>
    <scope>NUCLEOTIDE SEQUENCE [LARGE SCALE GENOMIC DNA]</scope>
    <source>
        <strain evidence="3">Hydrate Ridge</strain>
    </source>
</reference>
<keyword evidence="1" id="KW-0677">Repeat</keyword>
<sequence>MWWGKIIGVRAGVASMPLSQSYEYFANGLKKSFTGADGVQIGYVYDENNRLVSVEIPDAGLVTVNGFEWNSPARVTLPGGSSLELDYDQLMRLESKVVKEPAEGVVLDYGYVYSPTSNIVAKSTEHGEYSYVYDELYRLSGAISPVLEDESFVYDLLGNRLSGGATFDGNNALLSNDEASFEYDLNGNLVRKSVGAEVTVFVYDVGDRLVRVEDGSGGVVAEYFYDPFGRWLFKDVGGVRTYFVYSDEGLVGEFDESGVELRGYGFRPNSTWTTNPLFLKVGGVYFWFLNDHLGTPQKIVDEQGVVVWEGVYEAFGKARVDVEVVESNLRFAGQYFDFESGLHYNFHRFYDPEVGRYFRVDPVWAVNLYGYVNGNPISSIDPEGKWIIPLISWGIGAALLLYDIFKPIKPDFSGSGRLEELWTIPGPFRNVKPFANQTCKLTAKTGARKLETVAEWDKADKEAIDFYNAIRASNSNDDIIKIAQNSGMPEFQIQRIKQHLFFDNLHDLNGRTGSFDPDIEIADAWRRLQSGTHNQQDLMLLQHEYFESRFEKIFQTNYDTAHNAAVNSGRNWKP</sequence>
<dbReference type="NCBIfam" id="TIGR03696">
    <property type="entry name" value="Rhs_assc_core"/>
    <property type="match status" value="1"/>
</dbReference>
<dbReference type="AlphaFoldDB" id="A0A4E0RDK7"/>
<dbReference type="InterPro" id="IPR056823">
    <property type="entry name" value="TEN-like_YD-shell"/>
</dbReference>
<comment type="caution">
    <text evidence="3">The sequence shown here is derived from an EMBL/GenBank/DDBJ whole genome shotgun (WGS) entry which is preliminary data.</text>
</comment>
<dbReference type="Proteomes" id="UP000030428">
    <property type="component" value="Unassembled WGS sequence"/>
</dbReference>
<dbReference type="Pfam" id="PF25023">
    <property type="entry name" value="TEN_YD-shell"/>
    <property type="match status" value="1"/>
</dbReference>
<gene>
    <name evidence="3" type="ORF">PN36_30560</name>
</gene>
<dbReference type="InterPro" id="IPR022385">
    <property type="entry name" value="Rhs_assc_core"/>
</dbReference>
<protein>
    <recommendedName>
        <fullName evidence="2">Teneurin-like YD-shell domain-containing protein</fullName>
    </recommendedName>
</protein>
<evidence type="ECO:0000313" key="3">
    <source>
        <dbReference type="EMBL" id="TGO02096.1"/>
    </source>
</evidence>
<evidence type="ECO:0000256" key="1">
    <source>
        <dbReference type="ARBA" id="ARBA00022737"/>
    </source>
</evidence>
<name>A0A4E0RDK7_9GAMM</name>
<accession>A0A4E0RDK7</accession>